<accession>A0A9N6WSA3</accession>
<protein>
    <submittedName>
        <fullName evidence="1">Uncharacterized protein</fullName>
    </submittedName>
</protein>
<dbReference type="EMBL" id="OX359471">
    <property type="protein sequence ID" value="CAI3971332.1"/>
    <property type="molecule type" value="Genomic_DNA"/>
</dbReference>
<reference evidence="1" key="1">
    <citation type="submission" date="2022-10" db="EMBL/GenBank/DDBJ databases">
        <authorList>
            <person name="Meaden S."/>
        </authorList>
    </citation>
    <scope>NUCLEOTIDE SEQUENCE</scope>
</reference>
<name>A0A9N6WSA3_9CAUD</name>
<organism evidence="1">
    <name type="scientific">Variovorax phage VAC_51</name>
    <dbReference type="NCBI Taxonomy" id="2985242"/>
    <lineage>
        <taxon>Viruses</taxon>
        <taxon>Duplodnaviria</taxon>
        <taxon>Heunggongvirae</taxon>
        <taxon>Uroviricota</taxon>
        <taxon>Caudoviricetes</taxon>
        <taxon>Autographivirales</taxon>
        <taxon>Autoscriptoviridae</taxon>
        <taxon>Trelivelvirus</taxon>
        <taxon>Trelivelvirus VAC51</taxon>
    </lineage>
</organism>
<sequence length="46" mass="5410">MRQRITIRSVQGVAWVPEYSGNDCTWKTWRSALVITKRRIHARPQG</sequence>
<gene>
    <name evidence="1" type="ORF">VAC51_00015</name>
</gene>
<proteinExistence type="predicted"/>
<evidence type="ECO:0000313" key="1">
    <source>
        <dbReference type="EMBL" id="CAI3971332.1"/>
    </source>
</evidence>